<comment type="caution">
    <text evidence="1">The sequence shown here is derived from an EMBL/GenBank/DDBJ whole genome shotgun (WGS) entry which is preliminary data.</text>
</comment>
<dbReference type="EMBL" id="NTYF01000023">
    <property type="protein sequence ID" value="PER55797.1"/>
    <property type="molecule type" value="Genomic_DNA"/>
</dbReference>
<proteinExistence type="predicted"/>
<accession>A0ABD6SCZ6</accession>
<evidence type="ECO:0000313" key="2">
    <source>
        <dbReference type="Proteomes" id="UP000219897"/>
    </source>
</evidence>
<evidence type="ECO:0000313" key="1">
    <source>
        <dbReference type="EMBL" id="PER55797.1"/>
    </source>
</evidence>
<gene>
    <name evidence="1" type="ORF">CN495_08585</name>
</gene>
<name>A0ABD6SCZ6_BACTU</name>
<organism evidence="1 2">
    <name type="scientific">Bacillus thuringiensis</name>
    <dbReference type="NCBI Taxonomy" id="1428"/>
    <lineage>
        <taxon>Bacteria</taxon>
        <taxon>Bacillati</taxon>
        <taxon>Bacillota</taxon>
        <taxon>Bacilli</taxon>
        <taxon>Bacillales</taxon>
        <taxon>Bacillaceae</taxon>
        <taxon>Bacillus</taxon>
        <taxon>Bacillus cereus group</taxon>
    </lineage>
</organism>
<dbReference type="Proteomes" id="UP000219897">
    <property type="component" value="Unassembled WGS sequence"/>
</dbReference>
<dbReference type="AlphaFoldDB" id="A0ABD6SCZ6"/>
<protein>
    <submittedName>
        <fullName evidence="1">Uncharacterized protein</fullName>
    </submittedName>
</protein>
<reference evidence="1 2" key="1">
    <citation type="submission" date="2017-09" db="EMBL/GenBank/DDBJ databases">
        <title>Large-scale bioinformatics analysis of Bacillus genomes uncovers conserved roles of natural products in bacterial physiology.</title>
        <authorList>
            <consortium name="Agbiome Team Llc"/>
            <person name="Bleich R.M."/>
            <person name="Kirk G.J."/>
            <person name="Santa Maria K.C."/>
            <person name="Allen S.E."/>
            <person name="Farag S."/>
            <person name="Shank E.A."/>
            <person name="Bowers A."/>
        </authorList>
    </citation>
    <scope>NUCLEOTIDE SEQUENCE [LARGE SCALE GENOMIC DNA]</scope>
    <source>
        <strain evidence="1 2">AFS005140</strain>
    </source>
</reference>
<dbReference type="RefSeq" id="WP_098317134.1">
    <property type="nucleotide sequence ID" value="NZ_NTYF01000023.1"/>
</dbReference>
<sequence>MSGNVINVGLYGGKSIFGGRETPLEASVISCDMCKECSFYQNNQCLAVRSVAGTGCKFGRVETKKGYTSRARKYWAFKDKWRSHEMYNKLQHPPEKLGKIGEYVVFPYPYVYIETEESGEVKVENPTFGRQKFYIPTKAFTVDFIYQVCKFRPQAMMGGEIREHQKETVPLFLAHLEEVFPALFEKFVATYAEYNVKPEYVGRKVLLKTLQPSYVEYKSRDYPKFNEKWYWDGELLTYDSGYLKLGASVTKDYEVVVLKIRPADGAVVTVSDNDQVTKDTVFVD</sequence>